<sequence length="77" mass="9093">MDFVWWSEMSYRWLSCHSGIFYIRTTNAETINHLFLNCFKVTLIWCLFGRLSIPKVIHIYGEQNRLVDSLAAMATTM</sequence>
<name>A0AAN8T7Y9_SOLBU</name>
<organism evidence="1 2">
    <name type="scientific">Solanum bulbocastanum</name>
    <name type="common">Wild potato</name>
    <dbReference type="NCBI Taxonomy" id="147425"/>
    <lineage>
        <taxon>Eukaryota</taxon>
        <taxon>Viridiplantae</taxon>
        <taxon>Streptophyta</taxon>
        <taxon>Embryophyta</taxon>
        <taxon>Tracheophyta</taxon>
        <taxon>Spermatophyta</taxon>
        <taxon>Magnoliopsida</taxon>
        <taxon>eudicotyledons</taxon>
        <taxon>Gunneridae</taxon>
        <taxon>Pentapetalae</taxon>
        <taxon>asterids</taxon>
        <taxon>lamiids</taxon>
        <taxon>Solanales</taxon>
        <taxon>Solanaceae</taxon>
        <taxon>Solanoideae</taxon>
        <taxon>Solaneae</taxon>
        <taxon>Solanum</taxon>
    </lineage>
</organism>
<reference evidence="1 2" key="1">
    <citation type="submission" date="2024-02" db="EMBL/GenBank/DDBJ databases">
        <title>de novo genome assembly of Solanum bulbocastanum strain 11H21.</title>
        <authorList>
            <person name="Hosaka A.J."/>
        </authorList>
    </citation>
    <scope>NUCLEOTIDE SEQUENCE [LARGE SCALE GENOMIC DNA]</scope>
    <source>
        <tissue evidence="1">Young leaves</tissue>
    </source>
</reference>
<comment type="caution">
    <text evidence="1">The sequence shown here is derived from an EMBL/GenBank/DDBJ whole genome shotgun (WGS) entry which is preliminary data.</text>
</comment>
<evidence type="ECO:0000313" key="1">
    <source>
        <dbReference type="EMBL" id="KAK6780361.1"/>
    </source>
</evidence>
<gene>
    <name evidence="1" type="ORF">RDI58_022545</name>
</gene>
<evidence type="ECO:0000313" key="2">
    <source>
        <dbReference type="Proteomes" id="UP001371456"/>
    </source>
</evidence>
<accession>A0AAN8T7Y9</accession>
<dbReference type="AlphaFoldDB" id="A0AAN8T7Y9"/>
<proteinExistence type="predicted"/>
<dbReference type="Proteomes" id="UP001371456">
    <property type="component" value="Unassembled WGS sequence"/>
</dbReference>
<protein>
    <submittedName>
        <fullName evidence="1">Uncharacterized protein</fullName>
    </submittedName>
</protein>
<keyword evidence="2" id="KW-1185">Reference proteome</keyword>
<dbReference type="EMBL" id="JBANQN010000009">
    <property type="protein sequence ID" value="KAK6780361.1"/>
    <property type="molecule type" value="Genomic_DNA"/>
</dbReference>